<dbReference type="EMBL" id="JALBWM010000235">
    <property type="protein sequence ID" value="MCO1336913.1"/>
    <property type="molecule type" value="Genomic_DNA"/>
</dbReference>
<name>A0A9X2J784_9GAMM</name>
<gene>
    <name evidence="1" type="ORF">MO867_21530</name>
</gene>
<dbReference type="AlphaFoldDB" id="A0A9X2J784"/>
<dbReference type="Proteomes" id="UP001139028">
    <property type="component" value="Unassembled WGS sequence"/>
</dbReference>
<evidence type="ECO:0000313" key="2">
    <source>
        <dbReference type="Proteomes" id="UP001139028"/>
    </source>
</evidence>
<protein>
    <submittedName>
        <fullName evidence="1">Uncharacterized protein</fullName>
    </submittedName>
</protein>
<organism evidence="1 2">
    <name type="scientific">Microbulbifer okhotskensis</name>
    <dbReference type="NCBI Taxonomy" id="2926617"/>
    <lineage>
        <taxon>Bacteria</taxon>
        <taxon>Pseudomonadati</taxon>
        <taxon>Pseudomonadota</taxon>
        <taxon>Gammaproteobacteria</taxon>
        <taxon>Cellvibrionales</taxon>
        <taxon>Microbulbiferaceae</taxon>
        <taxon>Microbulbifer</taxon>
    </lineage>
</organism>
<evidence type="ECO:0000313" key="1">
    <source>
        <dbReference type="EMBL" id="MCO1336913.1"/>
    </source>
</evidence>
<keyword evidence="2" id="KW-1185">Reference proteome</keyword>
<comment type="caution">
    <text evidence="1">The sequence shown here is derived from an EMBL/GenBank/DDBJ whole genome shotgun (WGS) entry which is preliminary data.</text>
</comment>
<feature type="non-terminal residue" evidence="1">
    <location>
        <position position="1"/>
    </location>
</feature>
<reference evidence="1" key="1">
    <citation type="journal article" date="2022" name="Arch. Microbiol.">
        <title>Microbulbifer okhotskensis sp. nov., isolated from a deep bottom sediment of the Okhotsk Sea.</title>
        <authorList>
            <person name="Romanenko L."/>
            <person name="Kurilenko V."/>
            <person name="Otstavnykh N."/>
            <person name="Velansky P."/>
            <person name="Isaeva M."/>
            <person name="Mikhailov V."/>
        </authorList>
    </citation>
    <scope>NUCLEOTIDE SEQUENCE</scope>
    <source>
        <strain evidence="1">OS29</strain>
    </source>
</reference>
<proteinExistence type="predicted"/>
<accession>A0A9X2J784</accession>
<dbReference type="RefSeq" id="WP_252472971.1">
    <property type="nucleotide sequence ID" value="NZ_JALBWM010000235.1"/>
</dbReference>
<sequence>ISKVGLVMGHLFFANSKEVTQNSEHYHEFELAGVIKGSNYSNTRKRWDEVGRVFPTHYEVYDSPAWVIEYYGLQNASLIDDPDFE</sequence>